<dbReference type="GO" id="GO:1990234">
    <property type="term" value="C:transferase complex"/>
    <property type="evidence" value="ECO:0007669"/>
    <property type="project" value="UniProtKB-ARBA"/>
</dbReference>
<feature type="repeat" description="WD" evidence="3">
    <location>
        <begin position="90"/>
        <end position="131"/>
    </location>
</feature>
<keyword evidence="2" id="KW-0677">Repeat</keyword>
<name>A0A8S1RQ86_9CILI</name>
<evidence type="ECO:0000256" key="2">
    <source>
        <dbReference type="ARBA" id="ARBA00022737"/>
    </source>
</evidence>
<dbReference type="OrthoDB" id="406225at2759"/>
<dbReference type="PROSITE" id="PS50294">
    <property type="entry name" value="WD_REPEATS_REGION"/>
    <property type="match status" value="3"/>
</dbReference>
<feature type="repeat" description="WD" evidence="3">
    <location>
        <begin position="132"/>
        <end position="173"/>
    </location>
</feature>
<dbReference type="InterPro" id="IPR019775">
    <property type="entry name" value="WD40_repeat_CS"/>
</dbReference>
<dbReference type="Pfam" id="PF00400">
    <property type="entry name" value="WD40"/>
    <property type="match status" value="3"/>
</dbReference>
<dbReference type="PROSITE" id="PS00678">
    <property type="entry name" value="WD_REPEATS_1"/>
    <property type="match status" value="2"/>
</dbReference>
<sequence length="278" mass="32475">MLKQAKNKPNQLVIVIISDQYATHHVELLQPLEAIRFWDVKIGQEKAKLDGHSDFVSSVSFSPDRIIFASGSYDQSILLWNVKTNQKAKLFGHTHHVYSVCFSPDGSTLASGSGDKSIRFWDIMTRQQKAKLDGHNSFVQSICFSPDGTALASGSDDKSIRLWNVKTVQNIETRYKRYKDIQEQFKISLLNQNQQPQKGIHLFFFSYELFKIYYFLRTNSICTRCFNFKRRIYNLLGQRFETISKNLRRGLFGKQFRINQNEELIIIKIINIIFIYFY</sequence>
<dbReference type="AlphaFoldDB" id="A0A8S1RQ86"/>
<organism evidence="4 5">
    <name type="scientific">Paramecium sonneborni</name>
    <dbReference type="NCBI Taxonomy" id="65129"/>
    <lineage>
        <taxon>Eukaryota</taxon>
        <taxon>Sar</taxon>
        <taxon>Alveolata</taxon>
        <taxon>Ciliophora</taxon>
        <taxon>Intramacronucleata</taxon>
        <taxon>Oligohymenophorea</taxon>
        <taxon>Peniculida</taxon>
        <taxon>Parameciidae</taxon>
        <taxon>Paramecium</taxon>
    </lineage>
</organism>
<dbReference type="InterPro" id="IPR001680">
    <property type="entry name" value="WD40_rpt"/>
</dbReference>
<evidence type="ECO:0000313" key="4">
    <source>
        <dbReference type="EMBL" id="CAD8129370.1"/>
    </source>
</evidence>
<dbReference type="PANTHER" id="PTHR22847:SF637">
    <property type="entry name" value="WD REPEAT DOMAIN 5B"/>
    <property type="match status" value="1"/>
</dbReference>
<keyword evidence="5" id="KW-1185">Reference proteome</keyword>
<evidence type="ECO:0000256" key="1">
    <source>
        <dbReference type="ARBA" id="ARBA00022574"/>
    </source>
</evidence>
<dbReference type="PROSITE" id="PS50082">
    <property type="entry name" value="WD_REPEATS_2"/>
    <property type="match status" value="3"/>
</dbReference>
<reference evidence="4" key="1">
    <citation type="submission" date="2021-01" db="EMBL/GenBank/DDBJ databases">
        <authorList>
            <consortium name="Genoscope - CEA"/>
            <person name="William W."/>
        </authorList>
    </citation>
    <scope>NUCLEOTIDE SEQUENCE</scope>
</reference>
<dbReference type="SMART" id="SM00320">
    <property type="entry name" value="WD40"/>
    <property type="match status" value="3"/>
</dbReference>
<dbReference type="PANTHER" id="PTHR22847">
    <property type="entry name" value="WD40 REPEAT PROTEIN"/>
    <property type="match status" value="1"/>
</dbReference>
<comment type="caution">
    <text evidence="4">The sequence shown here is derived from an EMBL/GenBank/DDBJ whole genome shotgun (WGS) entry which is preliminary data.</text>
</comment>
<protein>
    <submittedName>
        <fullName evidence="4">Uncharacterized protein</fullName>
    </submittedName>
</protein>
<gene>
    <name evidence="4" type="ORF">PSON_ATCC_30995.1.T2190013</name>
</gene>
<evidence type="ECO:0000256" key="3">
    <source>
        <dbReference type="PROSITE-ProRule" id="PRU00221"/>
    </source>
</evidence>
<evidence type="ECO:0000313" key="5">
    <source>
        <dbReference type="Proteomes" id="UP000692954"/>
    </source>
</evidence>
<keyword evidence="1 3" id="KW-0853">WD repeat</keyword>
<dbReference type="Proteomes" id="UP000692954">
    <property type="component" value="Unassembled WGS sequence"/>
</dbReference>
<feature type="repeat" description="WD" evidence="3">
    <location>
        <begin position="49"/>
        <end position="90"/>
    </location>
</feature>
<proteinExistence type="predicted"/>
<accession>A0A8S1RQ86</accession>
<dbReference type="EMBL" id="CAJJDN010000219">
    <property type="protein sequence ID" value="CAD8129370.1"/>
    <property type="molecule type" value="Genomic_DNA"/>
</dbReference>